<comment type="caution">
    <text evidence="1">The sequence shown here is derived from an EMBL/GenBank/DDBJ whole genome shotgun (WGS) entry which is preliminary data.</text>
</comment>
<accession>A0AC61KYC1</accession>
<protein>
    <submittedName>
        <fullName evidence="1">Uncharacterized protein</fullName>
    </submittedName>
</protein>
<sequence length="608" mass="65821">MEKKRLILILLILSTFLSCTPYTSAAPVSVLLPAVYSSEEIGVLTNLTVWVEDGTGHVFVDTEPFAQVDMQGSARLSSMVACDITGTDPESHDFFYVIRADSPVIGGPSAGAAMTVATVAALENWTVDPGVVMTGMINPDGSIGAVGGMTAKLNVSARHGAHTFLIPPGQGNITEIVQVIEQEDPFVTISDELITTNVIELGSAQGVEVREIDDIRDAVYAYTGNDIPQITLTGEVQTKGYLDAMQPLALALLNETRAQYNETDAIVDQELDDALDNQIQAIEDSQNDYDMGNYYASMSRSFSTMIKLRRIEWYSRYLDSPDKDEYLSNLTVRVEDEISDAELAVSEARLENGVLEGIGAAESRLTIAKEQLEWTNHTESADDTIYLLAFAMERARSAKWWATLSCAGGGAEIPEDLLKDRAGRYYSQSASILAYAEILTSEASGDRSCIPDATDDLSRARRELRTGYYAGAIYDSLHAMVIAGTAIELVGVGSTDIDEKVNKSERDAMSAILAARGSGAEPILATSAYEHAEVLATSDTDRIVDYGYAKMVARTARFFAGHGNQTVEPGTGMIKETPDEGTADTVSPGGYWVLTIVALVYLFRRRCA</sequence>
<reference evidence="1" key="1">
    <citation type="submission" date="2018-01" db="EMBL/GenBank/DDBJ databases">
        <authorList>
            <person name="Krukenberg V."/>
        </authorList>
    </citation>
    <scope>NUCLEOTIDE SEQUENCE</scope>
    <source>
        <strain evidence="1">E20ANME2</strain>
    </source>
</reference>
<evidence type="ECO:0000313" key="2">
    <source>
        <dbReference type="Proteomes" id="UP000248329"/>
    </source>
</evidence>
<organism evidence="1 2">
    <name type="scientific">Candidatus Methanogaster sp</name>
    <dbReference type="NCBI Taxonomy" id="3386292"/>
    <lineage>
        <taxon>Archaea</taxon>
        <taxon>Methanobacteriati</taxon>
        <taxon>Methanobacteriota</taxon>
        <taxon>Stenosarchaea group</taxon>
        <taxon>Methanomicrobia</taxon>
        <taxon>Methanosarcinales</taxon>
        <taxon>ANME-2 cluster</taxon>
        <taxon>Candidatus Methanogasteraceae</taxon>
        <taxon>Candidatus Methanogaster</taxon>
    </lineage>
</organism>
<evidence type="ECO:0000313" key="1">
    <source>
        <dbReference type="EMBL" id="PXF56855.1"/>
    </source>
</evidence>
<gene>
    <name evidence="1" type="ORF">C4B59_16250</name>
</gene>
<dbReference type="Proteomes" id="UP000248329">
    <property type="component" value="Unassembled WGS sequence"/>
</dbReference>
<dbReference type="EMBL" id="PQXF01000081">
    <property type="protein sequence ID" value="PXF56855.1"/>
    <property type="molecule type" value="Genomic_DNA"/>
</dbReference>
<proteinExistence type="predicted"/>
<name>A0AC61KYC1_9EURY</name>